<gene>
    <name evidence="1" type="ORF">MENT_LOCUS6357</name>
</gene>
<protein>
    <submittedName>
        <fullName evidence="1">Uncharacterized protein</fullName>
    </submittedName>
</protein>
<dbReference type="Proteomes" id="UP000580250">
    <property type="component" value="Unassembled WGS sequence"/>
</dbReference>
<name>A0A6V7TZ82_MELEN</name>
<reference evidence="1 2" key="1">
    <citation type="submission" date="2020-08" db="EMBL/GenBank/DDBJ databases">
        <authorList>
            <person name="Koutsovoulos G."/>
            <person name="Danchin GJ E."/>
        </authorList>
    </citation>
    <scope>NUCLEOTIDE SEQUENCE [LARGE SCALE GENOMIC DNA]</scope>
</reference>
<dbReference type="OrthoDB" id="5904895at2759"/>
<evidence type="ECO:0000313" key="1">
    <source>
        <dbReference type="EMBL" id="CAD2139995.1"/>
    </source>
</evidence>
<dbReference type="EMBL" id="CAJEWN010000024">
    <property type="protein sequence ID" value="CAD2139995.1"/>
    <property type="molecule type" value="Genomic_DNA"/>
</dbReference>
<evidence type="ECO:0000313" key="2">
    <source>
        <dbReference type="Proteomes" id="UP000580250"/>
    </source>
</evidence>
<dbReference type="AlphaFoldDB" id="A0A6V7TZ82"/>
<sequence>MKMFDFIWNVLYALNPYGMKYLLKHRKEASKTLVLLFSLQHVANKAKQF</sequence>
<comment type="caution">
    <text evidence="1">The sequence shown here is derived from an EMBL/GenBank/DDBJ whole genome shotgun (WGS) entry which is preliminary data.</text>
</comment>
<accession>A0A6V7TZ82</accession>
<proteinExistence type="predicted"/>
<organism evidence="1 2">
    <name type="scientific">Meloidogyne enterolobii</name>
    <name type="common">Root-knot nematode worm</name>
    <name type="synonym">Meloidogyne mayaguensis</name>
    <dbReference type="NCBI Taxonomy" id="390850"/>
    <lineage>
        <taxon>Eukaryota</taxon>
        <taxon>Metazoa</taxon>
        <taxon>Ecdysozoa</taxon>
        <taxon>Nematoda</taxon>
        <taxon>Chromadorea</taxon>
        <taxon>Rhabditida</taxon>
        <taxon>Tylenchina</taxon>
        <taxon>Tylenchomorpha</taxon>
        <taxon>Tylenchoidea</taxon>
        <taxon>Meloidogynidae</taxon>
        <taxon>Meloidogyninae</taxon>
        <taxon>Meloidogyne</taxon>
    </lineage>
</organism>